<dbReference type="PANTHER" id="PTHR43401">
    <property type="entry name" value="L-THREONINE 3-DEHYDROGENASE"/>
    <property type="match status" value="1"/>
</dbReference>
<accession>A0A498CP44</accession>
<dbReference type="InterPro" id="IPR036291">
    <property type="entry name" value="NAD(P)-bd_dom_sf"/>
</dbReference>
<name>A0A498CP44_9FIRM</name>
<dbReference type="Pfam" id="PF08240">
    <property type="entry name" value="ADH_N"/>
    <property type="match status" value="1"/>
</dbReference>
<dbReference type="GO" id="GO:0016491">
    <property type="term" value="F:oxidoreductase activity"/>
    <property type="evidence" value="ECO:0007669"/>
    <property type="project" value="UniProtKB-KW"/>
</dbReference>
<dbReference type="SUPFAM" id="SSF50129">
    <property type="entry name" value="GroES-like"/>
    <property type="match status" value="1"/>
</dbReference>
<dbReference type="GO" id="GO:0008270">
    <property type="term" value="F:zinc ion binding"/>
    <property type="evidence" value="ECO:0007669"/>
    <property type="project" value="InterPro"/>
</dbReference>
<evidence type="ECO:0000256" key="3">
    <source>
        <dbReference type="ARBA" id="ARBA00023002"/>
    </source>
</evidence>
<dbReference type="Gene3D" id="3.90.180.10">
    <property type="entry name" value="Medium-chain alcohol dehydrogenases, catalytic domain"/>
    <property type="match status" value="1"/>
</dbReference>
<keyword evidence="7" id="KW-1185">Reference proteome</keyword>
<dbReference type="InterPro" id="IPR050129">
    <property type="entry name" value="Zn_alcohol_dh"/>
</dbReference>
<comment type="caution">
    <text evidence="6">The sequence shown here is derived from an EMBL/GenBank/DDBJ whole genome shotgun (WGS) entry which is preliminary data.</text>
</comment>
<dbReference type="InterPro" id="IPR013154">
    <property type="entry name" value="ADH-like_N"/>
</dbReference>
<evidence type="ECO:0000259" key="5">
    <source>
        <dbReference type="SMART" id="SM00829"/>
    </source>
</evidence>
<dbReference type="InterPro" id="IPR002328">
    <property type="entry name" value="ADH_Zn_CS"/>
</dbReference>
<dbReference type="RefSeq" id="WP_101552127.1">
    <property type="nucleotide sequence ID" value="NZ_DBFBJK010000380.1"/>
</dbReference>
<dbReference type="AlphaFoldDB" id="A0A498CP44"/>
<comment type="cofactor">
    <cofactor evidence="4">
        <name>Zn(2+)</name>
        <dbReference type="ChEBI" id="CHEBI:29105"/>
    </cofactor>
</comment>
<sequence length="343" mass="37588">MRSIRYFGNGTLKMLDIPEPQITRPDDVKIKVAYCGVCGSDLHFKRAELDFLFDKENGTPIGHEASGVITELGPAATAKGLKVGDQVTYYYNEHCGSCYYCRNGQEQFCENMTGSSAAMSDYLVVREQAVHKLVGGCDLKRGALIEPISVCLHGIDLARIKVGSTVAISGGGTMGMLMTQLAKRSGATKLTVIEPIAMKREMAKKLGAEYVIDPVGQDRKEEALKITDGRGFDVVIEASGSWRACDGIEELVGKGGTLEFFAALYRSDYDYKLNLFQAFFKEIQIVGGVFQSPYAFPRSVALANVLELDPILVDGCVFEAEDFEQAFEAQMDGRTIKSLIKFD</sequence>
<protein>
    <submittedName>
        <fullName evidence="6">Alcohol dehydrogenase</fullName>
    </submittedName>
</protein>
<dbReference type="SMART" id="SM00829">
    <property type="entry name" value="PKS_ER"/>
    <property type="match status" value="1"/>
</dbReference>
<dbReference type="Pfam" id="PF00107">
    <property type="entry name" value="ADH_zinc_N"/>
    <property type="match status" value="1"/>
</dbReference>
<organism evidence="6 7">
    <name type="scientific">Anaerotruncus massiliensis</name>
    <name type="common">ex Liu et al. 2021</name>
    <dbReference type="NCBI Taxonomy" id="2321404"/>
    <lineage>
        <taxon>Bacteria</taxon>
        <taxon>Bacillati</taxon>
        <taxon>Bacillota</taxon>
        <taxon>Clostridia</taxon>
        <taxon>Eubacteriales</taxon>
        <taxon>Oscillospiraceae</taxon>
        <taxon>Anaerotruncus</taxon>
    </lineage>
</organism>
<evidence type="ECO:0000256" key="4">
    <source>
        <dbReference type="RuleBase" id="RU361277"/>
    </source>
</evidence>
<dbReference type="InterPro" id="IPR011032">
    <property type="entry name" value="GroES-like_sf"/>
</dbReference>
<dbReference type="InterPro" id="IPR020843">
    <property type="entry name" value="ER"/>
</dbReference>
<dbReference type="EMBL" id="RCHT01000002">
    <property type="protein sequence ID" value="RLL13806.1"/>
    <property type="molecule type" value="Genomic_DNA"/>
</dbReference>
<gene>
    <name evidence="6" type="ORF">D4A47_02650</name>
</gene>
<dbReference type="Gene3D" id="3.40.50.720">
    <property type="entry name" value="NAD(P)-binding Rossmann-like Domain"/>
    <property type="match status" value="1"/>
</dbReference>
<evidence type="ECO:0000313" key="7">
    <source>
        <dbReference type="Proteomes" id="UP000276301"/>
    </source>
</evidence>
<keyword evidence="3" id="KW-0560">Oxidoreductase</keyword>
<keyword evidence="1 4" id="KW-0479">Metal-binding</keyword>
<keyword evidence="2 4" id="KW-0862">Zinc</keyword>
<evidence type="ECO:0000256" key="2">
    <source>
        <dbReference type="ARBA" id="ARBA00022833"/>
    </source>
</evidence>
<evidence type="ECO:0000313" key="6">
    <source>
        <dbReference type="EMBL" id="RLL13806.1"/>
    </source>
</evidence>
<dbReference type="SUPFAM" id="SSF51735">
    <property type="entry name" value="NAD(P)-binding Rossmann-fold domains"/>
    <property type="match status" value="1"/>
</dbReference>
<proteinExistence type="inferred from homology"/>
<comment type="similarity">
    <text evidence="4">Belongs to the zinc-containing alcohol dehydrogenase family.</text>
</comment>
<feature type="domain" description="Enoyl reductase (ER)" evidence="5">
    <location>
        <begin position="10"/>
        <end position="340"/>
    </location>
</feature>
<reference evidence="6 7" key="1">
    <citation type="submission" date="2018-10" db="EMBL/GenBank/DDBJ databases">
        <title>Anaerotruncus faecis sp. nov., isolated from human feces.</title>
        <authorList>
            <person name="Wang Y.-J."/>
        </authorList>
    </citation>
    <scope>NUCLEOTIDE SEQUENCE [LARGE SCALE GENOMIC DNA]</scope>
    <source>
        <strain evidence="6 7">22A2-44</strain>
    </source>
</reference>
<evidence type="ECO:0000256" key="1">
    <source>
        <dbReference type="ARBA" id="ARBA00022723"/>
    </source>
</evidence>
<dbReference type="Proteomes" id="UP000276301">
    <property type="component" value="Unassembled WGS sequence"/>
</dbReference>
<dbReference type="PANTHER" id="PTHR43401:SF2">
    <property type="entry name" value="L-THREONINE 3-DEHYDROGENASE"/>
    <property type="match status" value="1"/>
</dbReference>
<dbReference type="PROSITE" id="PS00059">
    <property type="entry name" value="ADH_ZINC"/>
    <property type="match status" value="1"/>
</dbReference>
<dbReference type="InterPro" id="IPR013149">
    <property type="entry name" value="ADH-like_C"/>
</dbReference>